<evidence type="ECO:0000313" key="1">
    <source>
        <dbReference type="EMBL" id="CAK5014310.1"/>
    </source>
</evidence>
<dbReference type="EMBL" id="CAVMJV010000002">
    <property type="protein sequence ID" value="CAK5014310.1"/>
    <property type="molecule type" value="Genomic_DNA"/>
</dbReference>
<comment type="caution">
    <text evidence="1">The sequence shown here is derived from an EMBL/GenBank/DDBJ whole genome shotgun (WGS) entry which is preliminary data.</text>
</comment>
<accession>A0ACB0XRG0</accession>
<organism evidence="1 2">
    <name type="scientific">Meloidogyne enterolobii</name>
    <name type="common">Root-knot nematode worm</name>
    <name type="synonym">Meloidogyne mayaguensis</name>
    <dbReference type="NCBI Taxonomy" id="390850"/>
    <lineage>
        <taxon>Eukaryota</taxon>
        <taxon>Metazoa</taxon>
        <taxon>Ecdysozoa</taxon>
        <taxon>Nematoda</taxon>
        <taxon>Chromadorea</taxon>
        <taxon>Rhabditida</taxon>
        <taxon>Tylenchina</taxon>
        <taxon>Tylenchomorpha</taxon>
        <taxon>Tylenchoidea</taxon>
        <taxon>Meloidogynidae</taxon>
        <taxon>Meloidogyninae</taxon>
        <taxon>Meloidogyne</taxon>
    </lineage>
</organism>
<keyword evidence="2" id="KW-1185">Reference proteome</keyword>
<reference evidence="1" key="1">
    <citation type="submission" date="2023-11" db="EMBL/GenBank/DDBJ databases">
        <authorList>
            <person name="Poullet M."/>
        </authorList>
    </citation>
    <scope>NUCLEOTIDE SEQUENCE</scope>
    <source>
        <strain evidence="1">E1834</strain>
    </source>
</reference>
<protein>
    <submittedName>
        <fullName evidence="1">Uncharacterized protein</fullName>
    </submittedName>
</protein>
<dbReference type="Proteomes" id="UP001497535">
    <property type="component" value="Unassembled WGS sequence"/>
</dbReference>
<sequence>MKPGPYLYISFYYSIIFLVACAILNFAILFIYKVVKKSVNQRSDGSTDNQTRIERNLLIYALGTLFGHAIIAIVTIFLYVCPTSHSTPALFSMLPVVTDIGTSGLSSWLLLFVSEDFRNKFIKDWKPKYFSRNSPNNSSNIISISNNRHLNVRSVNNFVSSLS</sequence>
<evidence type="ECO:0000313" key="2">
    <source>
        <dbReference type="Proteomes" id="UP001497535"/>
    </source>
</evidence>
<proteinExistence type="predicted"/>
<name>A0ACB0XRG0_MELEN</name>
<gene>
    <name evidence="1" type="ORF">MENTE1834_LOCUS2671</name>
</gene>